<name>A0A167X9Q2_9AGAM</name>
<sequence>MKPGFLSSTSYCASCSSTHKVQKSGCAQRHKAVRTCACKRAIPMLRESGQVGAVATLHDIIKWQRLAKGMY</sequence>
<evidence type="ECO:0000313" key="2">
    <source>
        <dbReference type="Proteomes" id="UP000076532"/>
    </source>
</evidence>
<dbReference type="EMBL" id="KV417766">
    <property type="protein sequence ID" value="KZP06981.1"/>
    <property type="molecule type" value="Genomic_DNA"/>
</dbReference>
<protein>
    <submittedName>
        <fullName evidence="1">Uncharacterized protein</fullName>
    </submittedName>
</protein>
<gene>
    <name evidence="1" type="ORF">FIBSPDRAFT_876011</name>
</gene>
<evidence type="ECO:0000313" key="1">
    <source>
        <dbReference type="EMBL" id="KZP06981.1"/>
    </source>
</evidence>
<organism evidence="1 2">
    <name type="scientific">Athelia psychrophila</name>
    <dbReference type="NCBI Taxonomy" id="1759441"/>
    <lineage>
        <taxon>Eukaryota</taxon>
        <taxon>Fungi</taxon>
        <taxon>Dikarya</taxon>
        <taxon>Basidiomycota</taxon>
        <taxon>Agaricomycotina</taxon>
        <taxon>Agaricomycetes</taxon>
        <taxon>Agaricomycetidae</taxon>
        <taxon>Atheliales</taxon>
        <taxon>Atheliaceae</taxon>
        <taxon>Athelia</taxon>
    </lineage>
</organism>
<dbReference type="Proteomes" id="UP000076532">
    <property type="component" value="Unassembled WGS sequence"/>
</dbReference>
<dbReference type="AlphaFoldDB" id="A0A167X9Q2"/>
<keyword evidence="2" id="KW-1185">Reference proteome</keyword>
<accession>A0A167X9Q2</accession>
<reference evidence="1 2" key="1">
    <citation type="journal article" date="2016" name="Mol. Biol. Evol.">
        <title>Comparative Genomics of Early-Diverging Mushroom-Forming Fungi Provides Insights into the Origins of Lignocellulose Decay Capabilities.</title>
        <authorList>
            <person name="Nagy L.G."/>
            <person name="Riley R."/>
            <person name="Tritt A."/>
            <person name="Adam C."/>
            <person name="Daum C."/>
            <person name="Floudas D."/>
            <person name="Sun H."/>
            <person name="Yadav J.S."/>
            <person name="Pangilinan J."/>
            <person name="Larsson K.H."/>
            <person name="Matsuura K."/>
            <person name="Barry K."/>
            <person name="Labutti K."/>
            <person name="Kuo R."/>
            <person name="Ohm R.A."/>
            <person name="Bhattacharya S.S."/>
            <person name="Shirouzu T."/>
            <person name="Yoshinaga Y."/>
            <person name="Martin F.M."/>
            <person name="Grigoriev I.V."/>
            <person name="Hibbett D.S."/>
        </authorList>
    </citation>
    <scope>NUCLEOTIDE SEQUENCE [LARGE SCALE GENOMIC DNA]</scope>
    <source>
        <strain evidence="1 2">CBS 109695</strain>
    </source>
</reference>
<proteinExistence type="predicted"/>